<accession>A0A9X9WZC3</accession>
<keyword evidence="2" id="KW-0489">Methyltransferase</keyword>
<dbReference type="PANTHER" id="PTHR36973:SF4">
    <property type="entry name" value="NODULATION PROTEIN"/>
    <property type="match status" value="1"/>
</dbReference>
<dbReference type="Proteomes" id="UP001138751">
    <property type="component" value="Unassembled WGS sequence"/>
</dbReference>
<dbReference type="EMBL" id="JAAEDM010000042">
    <property type="protein sequence ID" value="MBR0672502.1"/>
    <property type="molecule type" value="Genomic_DNA"/>
</dbReference>
<organism evidence="2 3">
    <name type="scientific">Neoroseomonas soli</name>
    <dbReference type="NCBI Taxonomy" id="1081025"/>
    <lineage>
        <taxon>Bacteria</taxon>
        <taxon>Pseudomonadati</taxon>
        <taxon>Pseudomonadota</taxon>
        <taxon>Alphaproteobacteria</taxon>
        <taxon>Acetobacterales</taxon>
        <taxon>Acetobacteraceae</taxon>
        <taxon>Neoroseomonas</taxon>
    </lineage>
</organism>
<gene>
    <name evidence="2" type="ORF">GXW76_15085</name>
</gene>
<evidence type="ECO:0000313" key="2">
    <source>
        <dbReference type="EMBL" id="MBR0672502.1"/>
    </source>
</evidence>
<dbReference type="GO" id="GO:0032259">
    <property type="term" value="P:methylation"/>
    <property type="evidence" value="ECO:0007669"/>
    <property type="project" value="UniProtKB-KW"/>
</dbReference>
<comment type="caution">
    <text evidence="2">The sequence shown here is derived from an EMBL/GenBank/DDBJ whole genome shotgun (WGS) entry which is preliminary data.</text>
</comment>
<sequence>MPHPADRSFRSLAGGVAPRVKVVDIGANPIDADPPYAAMLRAGDAEVVGFEPNRQALAELERRKGPLERYFPHAVGDGARHRLHICQAPGMTSLLEPDPAVLGLFHGFPDWGRVLTTEEVETVRLDDVAETSGADLLKLDIQGAELMVLRHAEARLRDAVVIQAEVEFLPLYKDQPLFSEMEMFLRARGFALHRFFPEVSRAVRPMMVNNDPYAGLGQLVWADAVFIRDLTRLDALSDRQVLAMAAILHDAYAAYDIAFRLVAEHDRRIGADRAGAYLAGLQAPLPSAA</sequence>
<keyword evidence="3" id="KW-1185">Reference proteome</keyword>
<name>A0A9X9WZC3_9PROT</name>
<reference evidence="2" key="1">
    <citation type="submission" date="2020-01" db="EMBL/GenBank/DDBJ databases">
        <authorList>
            <person name="Rat A."/>
        </authorList>
    </citation>
    <scope>NUCLEOTIDE SEQUENCE</scope>
    <source>
        <strain evidence="2">LMG 31231</strain>
    </source>
</reference>
<evidence type="ECO:0000313" key="3">
    <source>
        <dbReference type="Proteomes" id="UP001138751"/>
    </source>
</evidence>
<reference evidence="2" key="2">
    <citation type="journal article" date="2021" name="Syst. Appl. Microbiol.">
        <title>Roseomonas hellenica sp. nov., isolated from roots of wild-growing Alkanna tinctoria.</title>
        <authorList>
            <person name="Rat A."/>
            <person name="Naranjo H.D."/>
            <person name="Lebbe L."/>
            <person name="Cnockaert M."/>
            <person name="Krigas N."/>
            <person name="Grigoriadou K."/>
            <person name="Maloupa E."/>
            <person name="Willems A."/>
        </authorList>
    </citation>
    <scope>NUCLEOTIDE SEQUENCE</scope>
    <source>
        <strain evidence="2">LMG 31231</strain>
    </source>
</reference>
<dbReference type="GO" id="GO:0008171">
    <property type="term" value="F:O-methyltransferase activity"/>
    <property type="evidence" value="ECO:0007669"/>
    <property type="project" value="TreeGrafter"/>
</dbReference>
<protein>
    <submittedName>
        <fullName evidence="2">FkbM family methyltransferase</fullName>
    </submittedName>
</protein>
<dbReference type="InterPro" id="IPR006342">
    <property type="entry name" value="FkbM_mtfrase"/>
</dbReference>
<dbReference type="Gene3D" id="3.40.50.150">
    <property type="entry name" value="Vaccinia Virus protein VP39"/>
    <property type="match status" value="1"/>
</dbReference>
<keyword evidence="2" id="KW-0808">Transferase</keyword>
<dbReference type="SUPFAM" id="SSF53335">
    <property type="entry name" value="S-adenosyl-L-methionine-dependent methyltransferases"/>
    <property type="match status" value="1"/>
</dbReference>
<dbReference type="NCBIfam" id="TIGR01444">
    <property type="entry name" value="fkbM_fam"/>
    <property type="match status" value="1"/>
</dbReference>
<dbReference type="AlphaFoldDB" id="A0A9X9WZC3"/>
<dbReference type="RefSeq" id="WP_211862918.1">
    <property type="nucleotide sequence ID" value="NZ_JAAEDM010000042.1"/>
</dbReference>
<feature type="domain" description="Methyltransferase FkbM" evidence="1">
    <location>
        <begin position="24"/>
        <end position="190"/>
    </location>
</feature>
<dbReference type="InterPro" id="IPR053188">
    <property type="entry name" value="FkbM_Methyltransferase"/>
</dbReference>
<proteinExistence type="predicted"/>
<evidence type="ECO:0000259" key="1">
    <source>
        <dbReference type="Pfam" id="PF05050"/>
    </source>
</evidence>
<dbReference type="PANTHER" id="PTHR36973">
    <property type="entry name" value="SLL1456 PROTEIN-RELATED"/>
    <property type="match status" value="1"/>
</dbReference>
<dbReference type="Pfam" id="PF05050">
    <property type="entry name" value="Methyltransf_21"/>
    <property type="match status" value="1"/>
</dbReference>
<dbReference type="InterPro" id="IPR029063">
    <property type="entry name" value="SAM-dependent_MTases_sf"/>
</dbReference>